<name>A0A7W7RF47_9ACTN</name>
<proteinExistence type="predicted"/>
<dbReference type="InterPro" id="IPR025445">
    <property type="entry name" value="DUF4191"/>
</dbReference>
<dbReference type="Proteomes" id="UP000523007">
    <property type="component" value="Unassembled WGS sequence"/>
</dbReference>
<evidence type="ECO:0000256" key="2">
    <source>
        <dbReference type="SAM" id="Phobius"/>
    </source>
</evidence>
<feature type="region of interest" description="Disordered" evidence="1">
    <location>
        <begin position="1"/>
        <end position="25"/>
    </location>
</feature>
<gene>
    <name evidence="3" type="ORF">F4561_001610</name>
</gene>
<evidence type="ECO:0000313" key="4">
    <source>
        <dbReference type="Proteomes" id="UP000523007"/>
    </source>
</evidence>
<organism evidence="3 4">
    <name type="scientific">Lipingzhangella halophila</name>
    <dbReference type="NCBI Taxonomy" id="1783352"/>
    <lineage>
        <taxon>Bacteria</taxon>
        <taxon>Bacillati</taxon>
        <taxon>Actinomycetota</taxon>
        <taxon>Actinomycetes</taxon>
        <taxon>Streptosporangiales</taxon>
        <taxon>Nocardiopsidaceae</taxon>
        <taxon>Lipingzhangella</taxon>
    </lineage>
</organism>
<keyword evidence="4" id="KW-1185">Reference proteome</keyword>
<sequence length="245" mass="26098">MAKQPKDTKNAPAADAKGAGGEKKAPGRIKQIGLVAKVVHQQSPKSIPIAVGVALLVLALAVLGGLLTGTLLYWIAMGVPIAFLAGFVVFTRSAQRIQYKMLEGQLGGGMAVLENMRGNWTVEPGVTGSRQMDVVHRVVGRPGVILVGEGAPDRLRGLIASEKKRVARVAYNTPIYDLQVGNGEGQVQISKLQRSLTKLPRNLNKAETSELRYRLKALPASMQMPKGPMPKGAKMPKGPKPQKGS</sequence>
<accession>A0A7W7RF47</accession>
<dbReference type="AlphaFoldDB" id="A0A7W7RF47"/>
<feature type="transmembrane region" description="Helical" evidence="2">
    <location>
        <begin position="72"/>
        <end position="91"/>
    </location>
</feature>
<feature type="compositionally biased region" description="Low complexity" evidence="1">
    <location>
        <begin position="222"/>
        <end position="245"/>
    </location>
</feature>
<keyword evidence="2" id="KW-1133">Transmembrane helix</keyword>
<reference evidence="3 4" key="1">
    <citation type="submission" date="2020-08" db="EMBL/GenBank/DDBJ databases">
        <title>Sequencing the genomes of 1000 actinobacteria strains.</title>
        <authorList>
            <person name="Klenk H.-P."/>
        </authorList>
    </citation>
    <scope>NUCLEOTIDE SEQUENCE [LARGE SCALE GENOMIC DNA]</scope>
    <source>
        <strain evidence="3 4">DSM 102030</strain>
    </source>
</reference>
<feature type="region of interest" description="Disordered" evidence="1">
    <location>
        <begin position="218"/>
        <end position="245"/>
    </location>
</feature>
<keyword evidence="2" id="KW-0472">Membrane</keyword>
<evidence type="ECO:0008006" key="5">
    <source>
        <dbReference type="Google" id="ProtNLM"/>
    </source>
</evidence>
<feature type="transmembrane region" description="Helical" evidence="2">
    <location>
        <begin position="47"/>
        <end position="66"/>
    </location>
</feature>
<evidence type="ECO:0000313" key="3">
    <source>
        <dbReference type="EMBL" id="MBB4930790.1"/>
    </source>
</evidence>
<dbReference type="EMBL" id="JACHJT010000001">
    <property type="protein sequence ID" value="MBB4930790.1"/>
    <property type="molecule type" value="Genomic_DNA"/>
</dbReference>
<comment type="caution">
    <text evidence="3">The sequence shown here is derived from an EMBL/GenBank/DDBJ whole genome shotgun (WGS) entry which is preliminary data.</text>
</comment>
<keyword evidence="2" id="KW-0812">Transmembrane</keyword>
<dbReference type="RefSeq" id="WP_184576207.1">
    <property type="nucleotide sequence ID" value="NZ_JACHJT010000001.1"/>
</dbReference>
<evidence type="ECO:0000256" key="1">
    <source>
        <dbReference type="SAM" id="MobiDB-lite"/>
    </source>
</evidence>
<dbReference type="Pfam" id="PF13829">
    <property type="entry name" value="DUF4191"/>
    <property type="match status" value="1"/>
</dbReference>
<protein>
    <recommendedName>
        <fullName evidence="5">DUF4191 domain-containing protein</fullName>
    </recommendedName>
</protein>